<evidence type="ECO:0000313" key="2">
    <source>
        <dbReference type="EMBL" id="VAX04673.1"/>
    </source>
</evidence>
<dbReference type="Gene3D" id="2.60.120.260">
    <property type="entry name" value="Galactose-binding domain-like"/>
    <property type="match status" value="1"/>
</dbReference>
<dbReference type="InterPro" id="IPR008979">
    <property type="entry name" value="Galactose-bd-like_sf"/>
</dbReference>
<evidence type="ECO:0000313" key="1">
    <source>
        <dbReference type="EMBL" id="VAW45560.1"/>
    </source>
</evidence>
<dbReference type="SUPFAM" id="SSF49785">
    <property type="entry name" value="Galactose-binding domain-like"/>
    <property type="match status" value="1"/>
</dbReference>
<accession>A0A3B1AYA5</accession>
<reference evidence="2" key="1">
    <citation type="submission" date="2018-06" db="EMBL/GenBank/DDBJ databases">
        <authorList>
            <person name="Zhirakovskaya E."/>
        </authorList>
    </citation>
    <scope>NUCLEOTIDE SEQUENCE</scope>
</reference>
<protein>
    <submittedName>
        <fullName evidence="2">Uncharacterized protein</fullName>
    </submittedName>
</protein>
<name>A0A3B1AYA5_9ZZZZ</name>
<dbReference type="AlphaFoldDB" id="A0A3B1AYA5"/>
<proteinExistence type="predicted"/>
<gene>
    <name evidence="2" type="ORF">MNBD_ALPHA03-2091</name>
    <name evidence="1" type="ORF">MNBD_GAMMA02-353</name>
</gene>
<sequence length="188" mass="20762">MKKISWVIFITVFLFKPELSTAQNLLANGSFNADISGWTNPFVTSEWVSDDGAPISGNGSMRVTGSNNNNSVFGMNSDSFSVQGGYWYLTAGSFKTPAISVSERGLYFIEWYDSSDVFIIRDSIDSDYGVDDDVWHDLDGYLQAPMNATSAVMRLMLQNGIPGQLDPPFGLWDDAVVMQETIFVTGFD</sequence>
<dbReference type="EMBL" id="UOFW01000102">
    <property type="protein sequence ID" value="VAX04673.1"/>
    <property type="molecule type" value="Genomic_DNA"/>
</dbReference>
<organism evidence="2">
    <name type="scientific">hydrothermal vent metagenome</name>
    <dbReference type="NCBI Taxonomy" id="652676"/>
    <lineage>
        <taxon>unclassified sequences</taxon>
        <taxon>metagenomes</taxon>
        <taxon>ecological metagenomes</taxon>
    </lineage>
</organism>
<dbReference type="EMBL" id="UOFA01000203">
    <property type="protein sequence ID" value="VAW45560.1"/>
    <property type="molecule type" value="Genomic_DNA"/>
</dbReference>